<comment type="caution">
    <text evidence="2">The sequence shown here is derived from an EMBL/GenBank/DDBJ whole genome shotgun (WGS) entry which is preliminary data.</text>
</comment>
<protein>
    <submittedName>
        <fullName evidence="2">Uncharacterized protein</fullName>
    </submittedName>
</protein>
<comment type="similarity">
    <text evidence="1">Belongs to the eIF-2B alpha/beta/delta subunits family.</text>
</comment>
<reference evidence="2 3" key="1">
    <citation type="journal article" date="2016" name="Nat. Commun.">
        <title>Thousands of microbial genomes shed light on interconnected biogeochemical processes in an aquifer system.</title>
        <authorList>
            <person name="Anantharaman K."/>
            <person name="Brown C.T."/>
            <person name="Hug L.A."/>
            <person name="Sharon I."/>
            <person name="Castelle C.J."/>
            <person name="Probst A.J."/>
            <person name="Thomas B.C."/>
            <person name="Singh A."/>
            <person name="Wilkins M.J."/>
            <person name="Karaoz U."/>
            <person name="Brodie E.L."/>
            <person name="Williams K.H."/>
            <person name="Hubbard S.S."/>
            <person name="Banfield J.F."/>
        </authorList>
    </citation>
    <scope>NUCLEOTIDE SEQUENCE [LARGE SCALE GENOMIC DNA]</scope>
</reference>
<evidence type="ECO:0000313" key="2">
    <source>
        <dbReference type="EMBL" id="OGG32360.1"/>
    </source>
</evidence>
<sequence>MNPITRLEEDIKNLKIQGATNIAFAVLDGLTLSENTLKHQINLDPHIYLLEQSIRLAFVRPTEPLAQNAVRFIFQKKQTSTQDYLKLGSQYKKMISEAKNKMGKFGADLITDGGVYLTHCHSTTVTNMFITAAKQGKKFQILVTETRPLYQGRITAQELLEAGIDHVTMIIDDVATSLLLKNIMNIKAVFIGADLLSQEGFVNKVGSLGIAFAARENQIPVYSMSILLKYDPRPYTDDLLERRESMEIWPDAPKDLKFHSPAFDYIPYDNNISIISETGLLKGAQIKNKALELYPFLASKITI</sequence>
<dbReference type="SUPFAM" id="SSF100950">
    <property type="entry name" value="NagB/RpiA/CoA transferase-like"/>
    <property type="match status" value="1"/>
</dbReference>
<dbReference type="GO" id="GO:0046523">
    <property type="term" value="F:S-methyl-5-thioribose-1-phosphate isomerase activity"/>
    <property type="evidence" value="ECO:0007669"/>
    <property type="project" value="TreeGrafter"/>
</dbReference>
<dbReference type="Gene3D" id="3.40.50.10470">
    <property type="entry name" value="Translation initiation factor eif-2b, domain 2"/>
    <property type="match status" value="1"/>
</dbReference>
<dbReference type="GO" id="GO:0019509">
    <property type="term" value="P:L-methionine salvage from methylthioadenosine"/>
    <property type="evidence" value="ECO:0007669"/>
    <property type="project" value="TreeGrafter"/>
</dbReference>
<dbReference type="InterPro" id="IPR000649">
    <property type="entry name" value="IF-2B-related"/>
</dbReference>
<dbReference type="AlphaFoldDB" id="A0A1F6B623"/>
<gene>
    <name evidence="2" type="ORF">A3I51_01650</name>
</gene>
<proteinExistence type="inferred from homology"/>
<dbReference type="PANTHER" id="PTHR43475">
    <property type="entry name" value="METHYLTHIORIBOSE-1-PHOSPHATE ISOMERASE"/>
    <property type="match status" value="1"/>
</dbReference>
<accession>A0A1F6B623</accession>
<dbReference type="Pfam" id="PF01008">
    <property type="entry name" value="IF-2B"/>
    <property type="match status" value="1"/>
</dbReference>
<name>A0A1F6B623_9BACT</name>
<evidence type="ECO:0000256" key="1">
    <source>
        <dbReference type="RuleBase" id="RU003814"/>
    </source>
</evidence>
<dbReference type="InterPro" id="IPR042529">
    <property type="entry name" value="IF_2B-like_C"/>
</dbReference>
<dbReference type="Proteomes" id="UP000179209">
    <property type="component" value="Unassembled WGS sequence"/>
</dbReference>
<organism evidence="2 3">
    <name type="scientific">Candidatus Gottesmanbacteria bacterium RIFCSPLOWO2_02_FULL_38_8</name>
    <dbReference type="NCBI Taxonomy" id="1798397"/>
    <lineage>
        <taxon>Bacteria</taxon>
        <taxon>Candidatus Gottesmaniibacteriota</taxon>
    </lineage>
</organism>
<evidence type="ECO:0000313" key="3">
    <source>
        <dbReference type="Proteomes" id="UP000179209"/>
    </source>
</evidence>
<dbReference type="InterPro" id="IPR027363">
    <property type="entry name" value="M1Pi_N"/>
</dbReference>
<dbReference type="PANTHER" id="PTHR43475:SF2">
    <property type="entry name" value="RIBOSE 1,5-BISPHOSPHATE ISOMERASE"/>
    <property type="match status" value="1"/>
</dbReference>
<dbReference type="EMBL" id="MFKA01000015">
    <property type="protein sequence ID" value="OGG32360.1"/>
    <property type="molecule type" value="Genomic_DNA"/>
</dbReference>
<dbReference type="InterPro" id="IPR037171">
    <property type="entry name" value="NagB/RpiA_transferase-like"/>
</dbReference>
<dbReference type="Gene3D" id="1.20.120.420">
    <property type="entry name" value="translation initiation factor eif-2b, domain 1"/>
    <property type="match status" value="1"/>
</dbReference>